<dbReference type="InterPro" id="IPR000305">
    <property type="entry name" value="GIY-YIG_endonuc"/>
</dbReference>
<dbReference type="EMBL" id="JAHSPG010000002">
    <property type="protein sequence ID" value="MBV4356310.1"/>
    <property type="molecule type" value="Genomic_DNA"/>
</dbReference>
<dbReference type="RefSeq" id="WP_217789868.1">
    <property type="nucleotide sequence ID" value="NZ_JAHSPG010000002.1"/>
</dbReference>
<evidence type="ECO:0000259" key="1">
    <source>
        <dbReference type="PROSITE" id="PS50164"/>
    </source>
</evidence>
<evidence type="ECO:0000313" key="2">
    <source>
        <dbReference type="EMBL" id="MBV4356310.1"/>
    </source>
</evidence>
<sequence length="83" mass="10084">MYFAYVIQCINFPDYFYKGHCENLEVRLKQHNSLKTKSNKHYAPFRIVYFEPFDTRDQAILKEKYWKTGAGRRYLQKILITVP</sequence>
<reference evidence="2" key="1">
    <citation type="submission" date="2021-06" db="EMBL/GenBank/DDBJ databases">
        <authorList>
            <person name="Huq M.A."/>
        </authorList>
    </citation>
    <scope>NUCLEOTIDE SEQUENCE</scope>
    <source>
        <strain evidence="2">MAH-26</strain>
    </source>
</reference>
<keyword evidence="3" id="KW-1185">Reference proteome</keyword>
<accession>A0A9E2W1N7</accession>
<proteinExistence type="predicted"/>
<gene>
    <name evidence="2" type="ORF">KTO63_04060</name>
</gene>
<dbReference type="Proteomes" id="UP000812270">
    <property type="component" value="Unassembled WGS sequence"/>
</dbReference>
<feature type="domain" description="GIY-YIG" evidence="1">
    <location>
        <begin position="1"/>
        <end position="76"/>
    </location>
</feature>
<protein>
    <submittedName>
        <fullName evidence="2">GIY-YIG nuclease family protein</fullName>
    </submittedName>
</protein>
<dbReference type="PROSITE" id="PS50164">
    <property type="entry name" value="GIY_YIG"/>
    <property type="match status" value="1"/>
</dbReference>
<name>A0A9E2W1N7_9BACT</name>
<organism evidence="2 3">
    <name type="scientific">Pinibacter aurantiacus</name>
    <dbReference type="NCBI Taxonomy" id="2851599"/>
    <lineage>
        <taxon>Bacteria</taxon>
        <taxon>Pseudomonadati</taxon>
        <taxon>Bacteroidota</taxon>
        <taxon>Chitinophagia</taxon>
        <taxon>Chitinophagales</taxon>
        <taxon>Chitinophagaceae</taxon>
        <taxon>Pinibacter</taxon>
    </lineage>
</organism>
<evidence type="ECO:0000313" key="3">
    <source>
        <dbReference type="Proteomes" id="UP000812270"/>
    </source>
</evidence>
<comment type="caution">
    <text evidence="2">The sequence shown here is derived from an EMBL/GenBank/DDBJ whole genome shotgun (WGS) entry which is preliminary data.</text>
</comment>
<dbReference type="AlphaFoldDB" id="A0A9E2W1N7"/>
<dbReference type="Pfam" id="PF01541">
    <property type="entry name" value="GIY-YIG"/>
    <property type="match status" value="1"/>
</dbReference>